<evidence type="ECO:0000256" key="1">
    <source>
        <dbReference type="ARBA" id="ARBA00004141"/>
    </source>
</evidence>
<dbReference type="Proteomes" id="UP000515135">
    <property type="component" value="Unplaced"/>
</dbReference>
<dbReference type="FunFam" id="1.20.140.150:FF:000082">
    <property type="entry name" value="Uncharacterized protein"/>
    <property type="match status" value="1"/>
</dbReference>
<dbReference type="GeneID" id="109485148"/>
<evidence type="ECO:0000313" key="9">
    <source>
        <dbReference type="Proteomes" id="UP000515135"/>
    </source>
</evidence>
<keyword evidence="7 8" id="KW-0472">Membrane</keyword>
<evidence type="ECO:0000256" key="5">
    <source>
        <dbReference type="ARBA" id="ARBA00022949"/>
    </source>
</evidence>
<reference evidence="10" key="1">
    <citation type="submission" date="2025-08" db="UniProtKB">
        <authorList>
            <consortium name="RefSeq"/>
        </authorList>
    </citation>
    <scope>IDENTIFICATION</scope>
    <source>
        <tissue evidence="10">Gonad</tissue>
    </source>
</reference>
<dbReference type="PANTHER" id="PTHR14399">
    <property type="entry name" value="P53-INDUCED PROTEIN RELATED"/>
    <property type="match status" value="1"/>
</dbReference>
<protein>
    <submittedName>
        <fullName evidence="10">Transmembrane protein 47-like</fullName>
    </submittedName>
</protein>
<feature type="transmembrane region" description="Helical" evidence="8">
    <location>
        <begin position="181"/>
        <end position="201"/>
    </location>
</feature>
<dbReference type="Gene3D" id="1.20.140.150">
    <property type="match status" value="1"/>
</dbReference>
<evidence type="ECO:0000256" key="3">
    <source>
        <dbReference type="ARBA" id="ARBA00008691"/>
    </source>
</evidence>
<comment type="subcellular location">
    <subcellularLocation>
        <location evidence="2">Cell junction</location>
    </subcellularLocation>
    <subcellularLocation>
        <location evidence="1">Membrane</location>
        <topology evidence="1">Multi-pass membrane protein</topology>
    </subcellularLocation>
</comment>
<evidence type="ECO:0000256" key="7">
    <source>
        <dbReference type="ARBA" id="ARBA00023136"/>
    </source>
</evidence>
<evidence type="ECO:0000256" key="6">
    <source>
        <dbReference type="ARBA" id="ARBA00022989"/>
    </source>
</evidence>
<evidence type="ECO:0000313" key="10">
    <source>
        <dbReference type="RefSeq" id="XP_019644139.1"/>
    </source>
</evidence>
<dbReference type="InterPro" id="IPR015664">
    <property type="entry name" value="P53_induced"/>
</dbReference>
<dbReference type="GO" id="GO:0098609">
    <property type="term" value="P:cell-cell adhesion"/>
    <property type="evidence" value="ECO:0007669"/>
    <property type="project" value="TreeGrafter"/>
</dbReference>
<dbReference type="KEGG" id="bbel:109485148"/>
<evidence type="ECO:0000256" key="8">
    <source>
        <dbReference type="SAM" id="Phobius"/>
    </source>
</evidence>
<evidence type="ECO:0000256" key="2">
    <source>
        <dbReference type="ARBA" id="ARBA00004282"/>
    </source>
</evidence>
<keyword evidence="9" id="KW-1185">Reference proteome</keyword>
<feature type="transmembrane region" description="Helical" evidence="8">
    <location>
        <begin position="21"/>
        <end position="45"/>
    </location>
</feature>
<dbReference type="GO" id="GO:0016020">
    <property type="term" value="C:membrane"/>
    <property type="evidence" value="ECO:0007669"/>
    <property type="project" value="UniProtKB-SubCell"/>
</dbReference>
<keyword evidence="5" id="KW-0965">Cell junction</keyword>
<dbReference type="OrthoDB" id="8655982at2759"/>
<sequence>MESAEVVTTTTTVVLQRPLKFIGIVAAFLSSVLIVVCMVSDVWVLGYTRVDVRTEDTLNFYQGLWTLCGDYVGTPPPPGTDNILACGTPQGQAWVQASAAFVLVNLALSLAGLVLGVLAFCVEKHSRKYRLAGIVLMLAVVSGLVSLVVFPVLFHVDLTAVLSQTPSGAGLWDRGNWEFGWGYGVGWGAVFFDFGAALIFLCGKDRDEIKQTVEYIMSAENDDL</sequence>
<gene>
    <name evidence="10" type="primary">LOC109485148</name>
</gene>
<accession>A0A6P5ACW4</accession>
<dbReference type="AlphaFoldDB" id="A0A6P5ACW4"/>
<dbReference type="Pfam" id="PF00822">
    <property type="entry name" value="PMP22_Claudin"/>
    <property type="match status" value="1"/>
</dbReference>
<feature type="transmembrane region" description="Helical" evidence="8">
    <location>
        <begin position="99"/>
        <end position="122"/>
    </location>
</feature>
<proteinExistence type="inferred from homology"/>
<dbReference type="RefSeq" id="XP_019644139.1">
    <property type="nucleotide sequence ID" value="XM_019788580.1"/>
</dbReference>
<dbReference type="GO" id="GO:0005911">
    <property type="term" value="C:cell-cell junction"/>
    <property type="evidence" value="ECO:0007669"/>
    <property type="project" value="TreeGrafter"/>
</dbReference>
<comment type="similarity">
    <text evidence="3">Belongs to the TMEM47 family.</text>
</comment>
<dbReference type="InterPro" id="IPR004031">
    <property type="entry name" value="PMP22/EMP/MP20/Claudin"/>
</dbReference>
<organism evidence="9 10">
    <name type="scientific">Branchiostoma belcheri</name>
    <name type="common">Amphioxus</name>
    <dbReference type="NCBI Taxonomy" id="7741"/>
    <lineage>
        <taxon>Eukaryota</taxon>
        <taxon>Metazoa</taxon>
        <taxon>Chordata</taxon>
        <taxon>Cephalochordata</taxon>
        <taxon>Leptocardii</taxon>
        <taxon>Amphioxiformes</taxon>
        <taxon>Branchiostomatidae</taxon>
        <taxon>Branchiostoma</taxon>
    </lineage>
</organism>
<keyword evidence="4 8" id="KW-0812">Transmembrane</keyword>
<evidence type="ECO:0000256" key="4">
    <source>
        <dbReference type="ARBA" id="ARBA00022692"/>
    </source>
</evidence>
<keyword evidence="6 8" id="KW-1133">Transmembrane helix</keyword>
<dbReference type="PANTHER" id="PTHR14399:SF5">
    <property type="entry name" value="CELL JUNCTION PROTEIN VAB-9"/>
    <property type="match status" value="1"/>
</dbReference>
<feature type="transmembrane region" description="Helical" evidence="8">
    <location>
        <begin position="134"/>
        <end position="154"/>
    </location>
</feature>
<name>A0A6P5ACW4_BRABE</name>